<dbReference type="Gene3D" id="3.30.1360.80">
    <property type="entry name" value="S-ribosylhomocysteinase (LuxS)"/>
    <property type="match status" value="1"/>
</dbReference>
<dbReference type="RefSeq" id="WP_027703203.1">
    <property type="nucleotide sequence ID" value="NZ_BAAACS010000016.1"/>
</dbReference>
<gene>
    <name evidence="15" type="ORF">J2Z43_002431</name>
</gene>
<protein>
    <recommendedName>
        <fullName evidence="6">S-ribosylhomocysteine lyase</fullName>
        <ecNumber evidence="5">4.4.1.21</ecNumber>
    </recommendedName>
    <alternativeName>
        <fullName evidence="13">AI-2 synthesis protein</fullName>
    </alternativeName>
    <alternativeName>
        <fullName evidence="14">Autoinducer-2 production protein LuxS</fullName>
    </alternativeName>
</protein>
<evidence type="ECO:0000256" key="5">
    <source>
        <dbReference type="ARBA" id="ARBA00012240"/>
    </source>
</evidence>
<keyword evidence="7" id="KW-0673">Quorum sensing</keyword>
<evidence type="ECO:0000256" key="3">
    <source>
        <dbReference type="ARBA" id="ARBA00007311"/>
    </source>
</evidence>
<evidence type="ECO:0000256" key="13">
    <source>
        <dbReference type="ARBA" id="ARBA00030600"/>
    </source>
</evidence>
<comment type="function">
    <text evidence="12">Involved in the synthesis of autoinducer 2 (AI-2) which is secreted by bacteria and is used to communicate both the cell density and the metabolic potential of the environment. The regulation of gene expression in response to changes in cell density is called quorum sensing. Catalyzes the transformation of S-ribosylhomocysteine (RHC) to homocysteine (HC) and 4,5-dihydroxy-2,3-pentadione (DPD).</text>
</comment>
<dbReference type="PANTHER" id="PTHR35799">
    <property type="entry name" value="S-RIBOSYLHOMOCYSTEINE LYASE"/>
    <property type="match status" value="1"/>
</dbReference>
<keyword evidence="16" id="KW-1185">Reference proteome</keyword>
<evidence type="ECO:0000256" key="7">
    <source>
        <dbReference type="ARBA" id="ARBA00022654"/>
    </source>
</evidence>
<comment type="similarity">
    <text evidence="3">Belongs to the LuxS family.</text>
</comment>
<name>A0ABS4EDN4_9FIRM</name>
<comment type="caution">
    <text evidence="15">The sequence shown here is derived from an EMBL/GenBank/DDBJ whole genome shotgun (WGS) entry which is preliminary data.</text>
</comment>
<keyword evidence="9" id="KW-0071">Autoinducer synthesis</keyword>
<dbReference type="NCBIfam" id="NF002604">
    <property type="entry name" value="PRK02260.1-4"/>
    <property type="match status" value="1"/>
</dbReference>
<dbReference type="PRINTS" id="PR01487">
    <property type="entry name" value="LUXSPROTEIN"/>
</dbReference>
<dbReference type="EMBL" id="JAGGJX010000006">
    <property type="protein sequence ID" value="MBP1856029.1"/>
    <property type="molecule type" value="Genomic_DNA"/>
</dbReference>
<evidence type="ECO:0000256" key="9">
    <source>
        <dbReference type="ARBA" id="ARBA00022929"/>
    </source>
</evidence>
<keyword evidence="11 15" id="KW-0456">Lyase</keyword>
<dbReference type="EC" id="4.4.1.21" evidence="5"/>
<evidence type="ECO:0000256" key="11">
    <source>
        <dbReference type="ARBA" id="ARBA00023239"/>
    </source>
</evidence>
<sequence>MEKIASFVVDHRYIDPGVYISRIDGDITTYDLRTRKPNTNDLMSNSVMHSAEHLFATFVRNSELKDDVIYFGPMGCQTGYYLLVRNANHAKVINLIKKVIEDIISYQGEMPGMSEIECGNYANLNVDLAKEDLRNYYEKIKDITEEDLKYPEAK</sequence>
<organism evidence="15 16">
    <name type="scientific">Metaclostridioides mangenotii</name>
    <dbReference type="NCBI Taxonomy" id="1540"/>
    <lineage>
        <taxon>Bacteria</taxon>
        <taxon>Bacillati</taxon>
        <taxon>Bacillota</taxon>
        <taxon>Clostridia</taxon>
        <taxon>Peptostreptococcales</taxon>
        <taxon>Peptostreptococcaceae</taxon>
        <taxon>Metaclostridioides</taxon>
    </lineage>
</organism>
<keyword evidence="10" id="KW-0408">Iron</keyword>
<evidence type="ECO:0000313" key="16">
    <source>
        <dbReference type="Proteomes" id="UP000767291"/>
    </source>
</evidence>
<evidence type="ECO:0000256" key="10">
    <source>
        <dbReference type="ARBA" id="ARBA00023004"/>
    </source>
</evidence>
<dbReference type="SUPFAM" id="SSF63411">
    <property type="entry name" value="LuxS/MPP-like metallohydrolase"/>
    <property type="match status" value="1"/>
</dbReference>
<evidence type="ECO:0000256" key="6">
    <source>
        <dbReference type="ARBA" id="ARBA00015130"/>
    </source>
</evidence>
<accession>A0ABS4EDN4</accession>
<dbReference type="InterPro" id="IPR037005">
    <property type="entry name" value="LuxS_sf"/>
</dbReference>
<comment type="cofactor">
    <cofactor evidence="2">
        <name>Fe cation</name>
        <dbReference type="ChEBI" id="CHEBI:24875"/>
    </cofactor>
</comment>
<dbReference type="InterPro" id="IPR003815">
    <property type="entry name" value="S-ribosylhomocysteinase"/>
</dbReference>
<proteinExistence type="inferred from homology"/>
<evidence type="ECO:0000256" key="1">
    <source>
        <dbReference type="ARBA" id="ARBA00000297"/>
    </source>
</evidence>
<reference evidence="15 16" key="1">
    <citation type="submission" date="2021-03" db="EMBL/GenBank/DDBJ databases">
        <title>Genomic Encyclopedia of Type Strains, Phase IV (KMG-IV): sequencing the most valuable type-strain genomes for metagenomic binning, comparative biology and taxonomic classification.</title>
        <authorList>
            <person name="Goeker M."/>
        </authorList>
    </citation>
    <scope>NUCLEOTIDE SEQUENCE [LARGE SCALE GENOMIC DNA]</scope>
    <source>
        <strain evidence="15 16">DSM 1289</strain>
    </source>
</reference>
<evidence type="ECO:0000313" key="15">
    <source>
        <dbReference type="EMBL" id="MBP1856029.1"/>
    </source>
</evidence>
<dbReference type="GO" id="GO:0043768">
    <property type="term" value="F:S-ribosylhomocysteine lyase activity"/>
    <property type="evidence" value="ECO:0007669"/>
    <property type="project" value="UniProtKB-EC"/>
</dbReference>
<evidence type="ECO:0000256" key="2">
    <source>
        <dbReference type="ARBA" id="ARBA00001962"/>
    </source>
</evidence>
<evidence type="ECO:0000256" key="14">
    <source>
        <dbReference type="ARBA" id="ARBA00031777"/>
    </source>
</evidence>
<evidence type="ECO:0000256" key="12">
    <source>
        <dbReference type="ARBA" id="ARBA00024654"/>
    </source>
</evidence>
<dbReference type="Pfam" id="PF02664">
    <property type="entry name" value="LuxS"/>
    <property type="match status" value="1"/>
</dbReference>
<evidence type="ECO:0000256" key="4">
    <source>
        <dbReference type="ARBA" id="ARBA00011738"/>
    </source>
</evidence>
<keyword evidence="8" id="KW-0479">Metal-binding</keyword>
<comment type="catalytic activity">
    <reaction evidence="1">
        <text>S-(5-deoxy-D-ribos-5-yl)-L-homocysteine = (S)-4,5-dihydroxypentane-2,3-dione + L-homocysteine</text>
        <dbReference type="Rhea" id="RHEA:17753"/>
        <dbReference type="ChEBI" id="CHEBI:29484"/>
        <dbReference type="ChEBI" id="CHEBI:58195"/>
        <dbReference type="ChEBI" id="CHEBI:58199"/>
        <dbReference type="EC" id="4.4.1.21"/>
    </reaction>
</comment>
<dbReference type="PANTHER" id="PTHR35799:SF1">
    <property type="entry name" value="S-RIBOSYLHOMOCYSTEINE LYASE"/>
    <property type="match status" value="1"/>
</dbReference>
<evidence type="ECO:0000256" key="8">
    <source>
        <dbReference type="ARBA" id="ARBA00022723"/>
    </source>
</evidence>
<dbReference type="Proteomes" id="UP000767291">
    <property type="component" value="Unassembled WGS sequence"/>
</dbReference>
<dbReference type="InterPro" id="IPR011249">
    <property type="entry name" value="Metalloenz_LuxS/M16"/>
</dbReference>
<comment type="subunit">
    <text evidence="4">Homodimer.</text>
</comment>